<name>A0AAN6SJR0_9PEZI</name>
<protein>
    <submittedName>
        <fullName evidence="3">WD40-repeat-containing domain protein</fullName>
    </submittedName>
</protein>
<dbReference type="Proteomes" id="UP001303222">
    <property type="component" value="Unassembled WGS sequence"/>
</dbReference>
<sequence>MANNKRKRDNAPESESVEKTEQQSTKKVKAPAPTKAARASSNSSTSATPFKVDNTSPIHIQVVAGSYDRVLHGITATVTPTTTTTSTPSKNKKKAASETTTTSYKVSFADTFLFNAHASAIRCLALSPPSVPTPGQKGGLKVLLATGATDERINIYNISAHPPSAKAADDQKLLNSITPRPVLENPKNRELGTLLHHSSNITRLVFPNRSKLLSASEDSTVAVTRVRDWALLHTFKCPIPKAQGRPSGDTAALGAVPAGVNDFAVHPSNKIMISVSKGERSMRLWNLETGKKSRVLNFPKDVLMEIGEGKHSTGEARRIVWGEDEFAVAFDRDVIVFGMDCRPRCRVMRQDVVGSRMTKVHEIKYLSLGKQEGAEEGAEEKNVLAVATEDGRILFFDTAEKELLEPPAPEEPKEGAGEHKIKLFEAKTPNAKLIAQLGGKTASVLGRIKDFTVLPIEEEETGKRSWFIASASSDGRVRMWRLESNDLLVKEDEGLKAGRQVGELLGTYETENRITCLDAFVMIPRPEGSVESEYEFDSEESEDDDDSDDE</sequence>
<comment type="caution">
    <text evidence="3">The sequence shown here is derived from an EMBL/GenBank/DDBJ whole genome shotgun (WGS) entry which is preliminary data.</text>
</comment>
<dbReference type="SUPFAM" id="SSF50978">
    <property type="entry name" value="WD40 repeat-like"/>
    <property type="match status" value="1"/>
</dbReference>
<dbReference type="EMBL" id="MU859062">
    <property type="protein sequence ID" value="KAK3956897.1"/>
    <property type="molecule type" value="Genomic_DNA"/>
</dbReference>
<dbReference type="PROSITE" id="PS50082">
    <property type="entry name" value="WD_REPEATS_2"/>
    <property type="match status" value="1"/>
</dbReference>
<keyword evidence="1" id="KW-0853">WD repeat</keyword>
<proteinExistence type="predicted"/>
<feature type="compositionally biased region" description="Low complexity" evidence="2">
    <location>
        <begin position="30"/>
        <end position="48"/>
    </location>
</feature>
<organism evidence="3 4">
    <name type="scientific">Pseudoneurospora amorphoporcata</name>
    <dbReference type="NCBI Taxonomy" id="241081"/>
    <lineage>
        <taxon>Eukaryota</taxon>
        <taxon>Fungi</taxon>
        <taxon>Dikarya</taxon>
        <taxon>Ascomycota</taxon>
        <taxon>Pezizomycotina</taxon>
        <taxon>Sordariomycetes</taxon>
        <taxon>Sordariomycetidae</taxon>
        <taxon>Sordariales</taxon>
        <taxon>Sordariaceae</taxon>
        <taxon>Pseudoneurospora</taxon>
    </lineage>
</organism>
<gene>
    <name evidence="3" type="ORF">QBC32DRAFT_394343</name>
</gene>
<keyword evidence="4" id="KW-1185">Reference proteome</keyword>
<evidence type="ECO:0000313" key="4">
    <source>
        <dbReference type="Proteomes" id="UP001303222"/>
    </source>
</evidence>
<dbReference type="PANTHER" id="PTHR44675">
    <property type="entry name" value="PAK1 INTERACTING PROTEIN 1"/>
    <property type="match status" value="1"/>
</dbReference>
<feature type="region of interest" description="Disordered" evidence="2">
    <location>
        <begin position="79"/>
        <end position="100"/>
    </location>
</feature>
<feature type="region of interest" description="Disordered" evidence="2">
    <location>
        <begin position="1"/>
        <end position="52"/>
    </location>
</feature>
<feature type="compositionally biased region" description="Low complexity" evidence="2">
    <location>
        <begin position="79"/>
        <end position="89"/>
    </location>
</feature>
<feature type="region of interest" description="Disordered" evidence="2">
    <location>
        <begin position="528"/>
        <end position="550"/>
    </location>
</feature>
<dbReference type="InterPro" id="IPR001680">
    <property type="entry name" value="WD40_rpt"/>
</dbReference>
<dbReference type="InterPro" id="IPR015943">
    <property type="entry name" value="WD40/YVTN_repeat-like_dom_sf"/>
</dbReference>
<dbReference type="AlphaFoldDB" id="A0AAN6SJR0"/>
<evidence type="ECO:0000256" key="1">
    <source>
        <dbReference type="PROSITE-ProRule" id="PRU00221"/>
    </source>
</evidence>
<dbReference type="InterPro" id="IPR036322">
    <property type="entry name" value="WD40_repeat_dom_sf"/>
</dbReference>
<dbReference type="Pfam" id="PF00400">
    <property type="entry name" value="WD40"/>
    <property type="match status" value="1"/>
</dbReference>
<accession>A0AAN6SJR0</accession>
<feature type="compositionally biased region" description="Acidic residues" evidence="2">
    <location>
        <begin position="530"/>
        <end position="550"/>
    </location>
</feature>
<evidence type="ECO:0000256" key="2">
    <source>
        <dbReference type="SAM" id="MobiDB-lite"/>
    </source>
</evidence>
<dbReference type="PANTHER" id="PTHR44675:SF1">
    <property type="entry name" value="P21-ACTIVATED PROTEIN KINASE-INTERACTING PROTEIN 1"/>
    <property type="match status" value="1"/>
</dbReference>
<reference evidence="3" key="1">
    <citation type="journal article" date="2023" name="Mol. Phylogenet. Evol.">
        <title>Genome-scale phylogeny and comparative genomics of the fungal order Sordariales.</title>
        <authorList>
            <person name="Hensen N."/>
            <person name="Bonometti L."/>
            <person name="Westerberg I."/>
            <person name="Brannstrom I.O."/>
            <person name="Guillou S."/>
            <person name="Cros-Aarteil S."/>
            <person name="Calhoun S."/>
            <person name="Haridas S."/>
            <person name="Kuo A."/>
            <person name="Mondo S."/>
            <person name="Pangilinan J."/>
            <person name="Riley R."/>
            <person name="LaButti K."/>
            <person name="Andreopoulos B."/>
            <person name="Lipzen A."/>
            <person name="Chen C."/>
            <person name="Yan M."/>
            <person name="Daum C."/>
            <person name="Ng V."/>
            <person name="Clum A."/>
            <person name="Steindorff A."/>
            <person name="Ohm R.A."/>
            <person name="Martin F."/>
            <person name="Silar P."/>
            <person name="Natvig D.O."/>
            <person name="Lalanne C."/>
            <person name="Gautier V."/>
            <person name="Ament-Velasquez S.L."/>
            <person name="Kruys A."/>
            <person name="Hutchinson M.I."/>
            <person name="Powell A.J."/>
            <person name="Barry K."/>
            <person name="Miller A.N."/>
            <person name="Grigoriev I.V."/>
            <person name="Debuchy R."/>
            <person name="Gladieux P."/>
            <person name="Hiltunen Thoren M."/>
            <person name="Johannesson H."/>
        </authorList>
    </citation>
    <scope>NUCLEOTIDE SEQUENCE</scope>
    <source>
        <strain evidence="3">CBS 626.80</strain>
    </source>
</reference>
<feature type="repeat" description="WD" evidence="1">
    <location>
        <begin position="467"/>
        <end position="490"/>
    </location>
</feature>
<dbReference type="Gene3D" id="2.130.10.10">
    <property type="entry name" value="YVTN repeat-like/Quinoprotein amine dehydrogenase"/>
    <property type="match status" value="1"/>
</dbReference>
<evidence type="ECO:0000313" key="3">
    <source>
        <dbReference type="EMBL" id="KAK3956897.1"/>
    </source>
</evidence>
<dbReference type="SMART" id="SM00320">
    <property type="entry name" value="WD40"/>
    <property type="match status" value="4"/>
</dbReference>
<reference evidence="3" key="2">
    <citation type="submission" date="2023-06" db="EMBL/GenBank/DDBJ databases">
        <authorList>
            <consortium name="Lawrence Berkeley National Laboratory"/>
            <person name="Mondo S.J."/>
            <person name="Hensen N."/>
            <person name="Bonometti L."/>
            <person name="Westerberg I."/>
            <person name="Brannstrom I.O."/>
            <person name="Guillou S."/>
            <person name="Cros-Aarteil S."/>
            <person name="Calhoun S."/>
            <person name="Haridas S."/>
            <person name="Kuo A."/>
            <person name="Pangilinan J."/>
            <person name="Riley R."/>
            <person name="Labutti K."/>
            <person name="Andreopoulos B."/>
            <person name="Lipzen A."/>
            <person name="Chen C."/>
            <person name="Yanf M."/>
            <person name="Daum C."/>
            <person name="Ng V."/>
            <person name="Clum A."/>
            <person name="Steindorff A."/>
            <person name="Ohm R."/>
            <person name="Martin F."/>
            <person name="Silar P."/>
            <person name="Natvig D."/>
            <person name="Lalanne C."/>
            <person name="Gautier V."/>
            <person name="Ament-Velasquez S.L."/>
            <person name="Kruys A."/>
            <person name="Hutchinson M.I."/>
            <person name="Powell A.J."/>
            <person name="Barry K."/>
            <person name="Miller A.N."/>
            <person name="Grigoriev I.V."/>
            <person name="Debuchy R."/>
            <person name="Gladieux P."/>
            <person name="Thoren M.H."/>
            <person name="Johannesson H."/>
        </authorList>
    </citation>
    <scope>NUCLEOTIDE SEQUENCE</scope>
    <source>
        <strain evidence="3">CBS 626.80</strain>
    </source>
</reference>
<dbReference type="InterPro" id="IPR051959">
    <property type="entry name" value="PAK1-Kinase_Regulator"/>
</dbReference>